<gene>
    <name evidence="1" type="ORF">AMECASPLE_016376</name>
</gene>
<organism evidence="1 2">
    <name type="scientific">Ameca splendens</name>
    <dbReference type="NCBI Taxonomy" id="208324"/>
    <lineage>
        <taxon>Eukaryota</taxon>
        <taxon>Metazoa</taxon>
        <taxon>Chordata</taxon>
        <taxon>Craniata</taxon>
        <taxon>Vertebrata</taxon>
        <taxon>Euteleostomi</taxon>
        <taxon>Actinopterygii</taxon>
        <taxon>Neopterygii</taxon>
        <taxon>Teleostei</taxon>
        <taxon>Neoteleostei</taxon>
        <taxon>Acanthomorphata</taxon>
        <taxon>Ovalentaria</taxon>
        <taxon>Atherinomorphae</taxon>
        <taxon>Cyprinodontiformes</taxon>
        <taxon>Goodeidae</taxon>
        <taxon>Ameca</taxon>
    </lineage>
</organism>
<keyword evidence="2" id="KW-1185">Reference proteome</keyword>
<dbReference type="EMBL" id="JAHRIP010029404">
    <property type="protein sequence ID" value="MEQ2291772.1"/>
    <property type="molecule type" value="Genomic_DNA"/>
</dbReference>
<sequence>MSHEMVHIARVLSKRKGTLERKGKLKNGSGTIMRFLTTVFLQQRQGSWASLLGRWMKPNTLHVDKNLSGHTKDLKLLQQLTFQKDKDPQLTARATMTMFQRSIMCRPIKRPDLNIIKKQ</sequence>
<proteinExistence type="predicted"/>
<comment type="caution">
    <text evidence="1">The sequence shown here is derived from an EMBL/GenBank/DDBJ whole genome shotgun (WGS) entry which is preliminary data.</text>
</comment>
<protein>
    <submittedName>
        <fullName evidence="1">Uncharacterized protein</fullName>
    </submittedName>
</protein>
<evidence type="ECO:0000313" key="1">
    <source>
        <dbReference type="EMBL" id="MEQ2291772.1"/>
    </source>
</evidence>
<name>A0ABV0YDF1_9TELE</name>
<evidence type="ECO:0000313" key="2">
    <source>
        <dbReference type="Proteomes" id="UP001469553"/>
    </source>
</evidence>
<accession>A0ABV0YDF1</accession>
<dbReference type="Proteomes" id="UP001469553">
    <property type="component" value="Unassembled WGS sequence"/>
</dbReference>
<reference evidence="1 2" key="1">
    <citation type="submission" date="2021-06" db="EMBL/GenBank/DDBJ databases">
        <authorList>
            <person name="Palmer J.M."/>
        </authorList>
    </citation>
    <scope>NUCLEOTIDE SEQUENCE [LARGE SCALE GENOMIC DNA]</scope>
    <source>
        <strain evidence="1 2">AS_MEX2019</strain>
        <tissue evidence="1">Muscle</tissue>
    </source>
</reference>